<sequence length="338" mass="38444">MGKNKLTALRIAAAIVTFTSIYLFAPWEFGLYYLKPTPNTIEQELANAVEERLDGIIVYVDRNGKAPEFYAEGFHNRDTKTPAYPQALFKIASIAKLFDASAIAKLVAKKTLSLDGTLLDYLPELDGKIQNADRITLRMMAQHRSGIPNFTDVEGFNWADSNIDGLELILNKQADFEPDADYRYSNTNYILLQRIMTKVLGYDHGQFIKDEILLPLGIDDTFMSVHEIEPDRLMSGYHMGYPDDFKHLDQGMIATAEAVGKFIKALNKGSLFTPEEAKIYNALYKYQHDGWVLGYWSRARYYDDIDTVVIQFVNTTGDDTLILSQIVHSRIVDIIRNR</sequence>
<keyword evidence="1" id="KW-0472">Membrane</keyword>
<dbReference type="Gene3D" id="3.40.710.10">
    <property type="entry name" value="DD-peptidase/beta-lactamase superfamily"/>
    <property type="match status" value="1"/>
</dbReference>
<dbReference type="EMBL" id="JALAAR010000005">
    <property type="protein sequence ID" value="MEH8017251.1"/>
    <property type="molecule type" value="Genomic_DNA"/>
</dbReference>
<evidence type="ECO:0000256" key="1">
    <source>
        <dbReference type="SAM" id="Phobius"/>
    </source>
</evidence>
<keyword evidence="1" id="KW-1133">Transmembrane helix</keyword>
<comment type="caution">
    <text evidence="3">The sequence shown here is derived from an EMBL/GenBank/DDBJ whole genome shotgun (WGS) entry which is preliminary data.</text>
</comment>
<accession>A0ABU8C5R6</accession>
<dbReference type="InterPro" id="IPR001466">
    <property type="entry name" value="Beta-lactam-related"/>
</dbReference>
<dbReference type="PANTHER" id="PTHR46825">
    <property type="entry name" value="D-ALANYL-D-ALANINE-CARBOXYPEPTIDASE/ENDOPEPTIDASE AMPH"/>
    <property type="match status" value="1"/>
</dbReference>
<dbReference type="Proteomes" id="UP001375382">
    <property type="component" value="Unassembled WGS sequence"/>
</dbReference>
<organism evidence="3 4">
    <name type="scientific">Rheinheimera muenzenbergensis</name>
    <dbReference type="NCBI Taxonomy" id="1193628"/>
    <lineage>
        <taxon>Bacteria</taxon>
        <taxon>Pseudomonadati</taxon>
        <taxon>Pseudomonadota</taxon>
        <taxon>Gammaproteobacteria</taxon>
        <taxon>Chromatiales</taxon>
        <taxon>Chromatiaceae</taxon>
        <taxon>Rheinheimera</taxon>
    </lineage>
</organism>
<evidence type="ECO:0000313" key="3">
    <source>
        <dbReference type="EMBL" id="MEH8017251.1"/>
    </source>
</evidence>
<keyword evidence="4" id="KW-1185">Reference proteome</keyword>
<proteinExistence type="predicted"/>
<evidence type="ECO:0000259" key="2">
    <source>
        <dbReference type="Pfam" id="PF00144"/>
    </source>
</evidence>
<feature type="transmembrane region" description="Helical" evidence="1">
    <location>
        <begin position="12"/>
        <end position="34"/>
    </location>
</feature>
<feature type="domain" description="Beta-lactamase-related" evidence="2">
    <location>
        <begin position="48"/>
        <end position="278"/>
    </location>
</feature>
<reference evidence="3 4" key="1">
    <citation type="journal article" date="2023" name="Ecotoxicol. Environ. Saf.">
        <title>Mercury remediation potential of mercury-resistant strain Rheinheimera metallidurans sp. nov. isolated from a municipal waste dumping site.</title>
        <authorList>
            <person name="Yadav V."/>
            <person name="Manjhi A."/>
            <person name="Vadakedath N."/>
        </authorList>
    </citation>
    <scope>NUCLEOTIDE SEQUENCE [LARGE SCALE GENOMIC DNA]</scope>
    <source>
        <strain evidence="3 4">E-49</strain>
    </source>
</reference>
<dbReference type="SUPFAM" id="SSF56601">
    <property type="entry name" value="beta-lactamase/transpeptidase-like"/>
    <property type="match status" value="1"/>
</dbReference>
<dbReference type="InterPro" id="IPR012338">
    <property type="entry name" value="Beta-lactam/transpept-like"/>
</dbReference>
<gene>
    <name evidence="3" type="ORF">MN202_08405</name>
</gene>
<protein>
    <submittedName>
        <fullName evidence="3">Beta-lactamase family protein</fullName>
    </submittedName>
</protein>
<dbReference type="Pfam" id="PF00144">
    <property type="entry name" value="Beta-lactamase"/>
    <property type="match status" value="1"/>
</dbReference>
<dbReference type="InterPro" id="IPR050491">
    <property type="entry name" value="AmpC-like"/>
</dbReference>
<keyword evidence="1" id="KW-0812">Transmembrane</keyword>
<name>A0ABU8C5R6_9GAMM</name>
<dbReference type="RefSeq" id="WP_335735657.1">
    <property type="nucleotide sequence ID" value="NZ_JALAAR010000005.1"/>
</dbReference>
<evidence type="ECO:0000313" key="4">
    <source>
        <dbReference type="Proteomes" id="UP001375382"/>
    </source>
</evidence>
<dbReference type="PANTHER" id="PTHR46825:SF9">
    <property type="entry name" value="BETA-LACTAMASE-RELATED DOMAIN-CONTAINING PROTEIN"/>
    <property type="match status" value="1"/>
</dbReference>